<keyword evidence="1" id="KW-0812">Transmembrane</keyword>
<dbReference type="Gene3D" id="3.40.50.1110">
    <property type="entry name" value="SGNH hydrolase"/>
    <property type="match status" value="1"/>
</dbReference>
<organism evidence="3 4">
    <name type="scientific">Fenollaria massiliensis</name>
    <dbReference type="NCBI Taxonomy" id="938288"/>
    <lineage>
        <taxon>Bacteria</taxon>
        <taxon>Bacillati</taxon>
        <taxon>Bacillota</taxon>
        <taxon>Clostridia</taxon>
        <taxon>Eubacteriales</taxon>
        <taxon>Fenollaria</taxon>
    </lineage>
</organism>
<protein>
    <submittedName>
        <fullName evidence="3">GDSL-type esterase/lipase family protein</fullName>
    </submittedName>
</protein>
<dbReference type="SUPFAM" id="SSF52266">
    <property type="entry name" value="SGNH hydrolase"/>
    <property type="match status" value="1"/>
</dbReference>
<gene>
    <name evidence="3" type="ORF">M1R53_02095</name>
</gene>
<accession>A0A9E7IXH0</accession>
<feature type="transmembrane region" description="Helical" evidence="1">
    <location>
        <begin position="17"/>
        <end position="35"/>
    </location>
</feature>
<dbReference type="InterPro" id="IPR051532">
    <property type="entry name" value="Ester_Hydrolysis_Enzymes"/>
</dbReference>
<evidence type="ECO:0000259" key="2">
    <source>
        <dbReference type="Pfam" id="PF13472"/>
    </source>
</evidence>
<evidence type="ECO:0000313" key="3">
    <source>
        <dbReference type="EMBL" id="UQK59471.1"/>
    </source>
</evidence>
<evidence type="ECO:0000313" key="4">
    <source>
        <dbReference type="Proteomes" id="UP000831151"/>
    </source>
</evidence>
<dbReference type="RefSeq" id="WP_249242898.1">
    <property type="nucleotide sequence ID" value="NZ_CP096649.1"/>
</dbReference>
<sequence length="302" mass="35592">MRDNFEYRRKKRKSRRIFSSIIFILIILGAIYFLYNNHKLNNKKEKINLDEVFEGIKQADIVKNLVDKEIYNYNFSIREKELLAYRKKVKEEELAKLLEKGKEIDPKAFKNVKVAKSSVNTVPISVYTEFFKNDLFIGDSITEELKYYKFLYENNVFSKIGLNTDTLRKLLPNEKFGIEPKNIYLMMGLNDSVFVKTEEKFKERYVAMLDALQAKFPNAKIYLQAIFPVSKALDEKEDARVNNTKINSFNSVIKSIASERGLDFLDFSYLLNENQNYFEPDGMHLKSKFHKVWLNEVKNINS</sequence>
<name>A0A9E7IXH0_9FIRM</name>
<dbReference type="Pfam" id="PF13472">
    <property type="entry name" value="Lipase_GDSL_2"/>
    <property type="match status" value="1"/>
</dbReference>
<keyword evidence="1" id="KW-0472">Membrane</keyword>
<evidence type="ECO:0000256" key="1">
    <source>
        <dbReference type="SAM" id="Phobius"/>
    </source>
</evidence>
<dbReference type="InterPro" id="IPR013830">
    <property type="entry name" value="SGNH_hydro"/>
</dbReference>
<dbReference type="Proteomes" id="UP000831151">
    <property type="component" value="Chromosome"/>
</dbReference>
<dbReference type="KEGG" id="fms:M1R53_02095"/>
<proteinExistence type="predicted"/>
<keyword evidence="1" id="KW-1133">Transmembrane helix</keyword>
<keyword evidence="4" id="KW-1185">Reference proteome</keyword>
<dbReference type="InterPro" id="IPR036514">
    <property type="entry name" value="SGNH_hydro_sf"/>
</dbReference>
<dbReference type="EMBL" id="CP096649">
    <property type="protein sequence ID" value="UQK59471.1"/>
    <property type="molecule type" value="Genomic_DNA"/>
</dbReference>
<dbReference type="PANTHER" id="PTHR30383:SF5">
    <property type="entry name" value="SGNH HYDROLASE-TYPE ESTERASE DOMAIN-CONTAINING PROTEIN"/>
    <property type="match status" value="1"/>
</dbReference>
<feature type="domain" description="SGNH hydrolase-type esterase" evidence="2">
    <location>
        <begin position="137"/>
        <end position="291"/>
    </location>
</feature>
<dbReference type="PANTHER" id="PTHR30383">
    <property type="entry name" value="THIOESTERASE 1/PROTEASE 1/LYSOPHOSPHOLIPASE L1"/>
    <property type="match status" value="1"/>
</dbReference>
<dbReference type="AlphaFoldDB" id="A0A9E7IXH0"/>
<dbReference type="GO" id="GO:0004622">
    <property type="term" value="F:phosphatidylcholine lysophospholipase activity"/>
    <property type="evidence" value="ECO:0007669"/>
    <property type="project" value="TreeGrafter"/>
</dbReference>
<reference evidence="3" key="1">
    <citation type="submission" date="2022-04" db="EMBL/GenBank/DDBJ databases">
        <title>Complete genome sequences of Ezakiella coagulans and Fenollaria massiliensis.</title>
        <authorList>
            <person name="France M.T."/>
            <person name="Clifford J."/>
            <person name="Narina S."/>
            <person name="Rutt L."/>
            <person name="Ravel J."/>
        </authorList>
    </citation>
    <scope>NUCLEOTIDE SEQUENCE</scope>
    <source>
        <strain evidence="3">C0061C2</strain>
    </source>
</reference>